<dbReference type="PROSITE" id="PS51257">
    <property type="entry name" value="PROKAR_LIPOPROTEIN"/>
    <property type="match status" value="1"/>
</dbReference>
<proteinExistence type="predicted"/>
<comment type="caution">
    <text evidence="3">The sequence shown here is derived from an EMBL/GenBank/DDBJ whole genome shotgun (WGS) entry which is preliminary data.</text>
</comment>
<protein>
    <recommendedName>
        <fullName evidence="5">EF-hand domain-containing protein</fullName>
    </recommendedName>
</protein>
<feature type="signal peptide" evidence="2">
    <location>
        <begin position="1"/>
        <end position="22"/>
    </location>
</feature>
<feature type="compositionally biased region" description="Basic and acidic residues" evidence="1">
    <location>
        <begin position="232"/>
        <end position="266"/>
    </location>
</feature>
<gene>
    <name evidence="3" type="ORF">ACFOOI_12300</name>
</gene>
<feature type="chain" id="PRO_5046359287" description="EF-hand domain-containing protein" evidence="2">
    <location>
        <begin position="23"/>
        <end position="322"/>
    </location>
</feature>
<feature type="compositionally biased region" description="Polar residues" evidence="1">
    <location>
        <begin position="269"/>
        <end position="282"/>
    </location>
</feature>
<dbReference type="RefSeq" id="WP_379838277.1">
    <property type="nucleotide sequence ID" value="NZ_JBHRYQ010000001.1"/>
</dbReference>
<dbReference type="Proteomes" id="UP001595616">
    <property type="component" value="Unassembled WGS sequence"/>
</dbReference>
<accession>A0ABV7YZP7</accession>
<keyword evidence="2" id="KW-0732">Signal</keyword>
<dbReference type="EMBL" id="JBHRYQ010000001">
    <property type="protein sequence ID" value="MFC3811438.1"/>
    <property type="molecule type" value="Genomic_DNA"/>
</dbReference>
<evidence type="ECO:0000313" key="4">
    <source>
        <dbReference type="Proteomes" id="UP001595616"/>
    </source>
</evidence>
<feature type="compositionally biased region" description="Low complexity" evidence="1">
    <location>
        <begin position="292"/>
        <end position="315"/>
    </location>
</feature>
<evidence type="ECO:0000313" key="3">
    <source>
        <dbReference type="EMBL" id="MFC3811438.1"/>
    </source>
</evidence>
<evidence type="ECO:0000256" key="1">
    <source>
        <dbReference type="SAM" id="MobiDB-lite"/>
    </source>
</evidence>
<evidence type="ECO:0008006" key="5">
    <source>
        <dbReference type="Google" id="ProtNLM"/>
    </source>
</evidence>
<feature type="region of interest" description="Disordered" evidence="1">
    <location>
        <begin position="205"/>
        <end position="322"/>
    </location>
</feature>
<keyword evidence="4" id="KW-1185">Reference proteome</keyword>
<reference evidence="4" key="1">
    <citation type="journal article" date="2019" name="Int. J. Syst. Evol. Microbiol.">
        <title>The Global Catalogue of Microorganisms (GCM) 10K type strain sequencing project: providing services to taxonomists for standard genome sequencing and annotation.</title>
        <authorList>
            <consortium name="The Broad Institute Genomics Platform"/>
            <consortium name="The Broad Institute Genome Sequencing Center for Infectious Disease"/>
            <person name="Wu L."/>
            <person name="Ma J."/>
        </authorList>
    </citation>
    <scope>NUCLEOTIDE SEQUENCE [LARGE SCALE GENOMIC DNA]</scope>
    <source>
        <strain evidence="4">CECT 7956</strain>
    </source>
</reference>
<sequence>MKNNTIPYLLILLLVFSGCVSQKNTNIQVTSPDIADNLDLQAVASVFGEVRNLEEFERILNDENEHLSNLDLNNDGFIDYLRVVESVEGTAHLITIQAALGNNVFQDVATIDVDRNYNSSPYVQVIGNPYFYGNNYIINPVYYGRPFYMDLFWSPYYAPWQSPFYYSNYPSYYRPWNPWPVNRYVNHVVVRRNVKNTYNFTNERRSTLAPKLQSQVRRDDYSSKQPNGSFDNRNKDVRNKADLDRSRRMDNTRTPNTRDNRNDRSRGTQSSPARTNPSTPETRTSRGEKRANPTPSTGSSRSRNSTPSSTTPTTKKSTKRGN</sequence>
<evidence type="ECO:0000256" key="2">
    <source>
        <dbReference type="SAM" id="SignalP"/>
    </source>
</evidence>
<name>A0ABV7YZP7_9BACT</name>
<organism evidence="3 4">
    <name type="scientific">Lacihabitans lacunae</name>
    <dbReference type="NCBI Taxonomy" id="1028214"/>
    <lineage>
        <taxon>Bacteria</taxon>
        <taxon>Pseudomonadati</taxon>
        <taxon>Bacteroidota</taxon>
        <taxon>Cytophagia</taxon>
        <taxon>Cytophagales</taxon>
        <taxon>Leadbetterellaceae</taxon>
        <taxon>Lacihabitans</taxon>
    </lineage>
</organism>